<evidence type="ECO:0000256" key="1">
    <source>
        <dbReference type="ARBA" id="ARBA00001974"/>
    </source>
</evidence>
<dbReference type="PANTHER" id="PTHR43884">
    <property type="entry name" value="ACYL-COA DEHYDROGENASE"/>
    <property type="match status" value="1"/>
</dbReference>
<dbReference type="InterPro" id="IPR037069">
    <property type="entry name" value="AcylCoA_DH/ox_N_sf"/>
</dbReference>
<comment type="similarity">
    <text evidence="2">Belongs to the acyl-CoA dehydrogenase family.</text>
</comment>
<dbReference type="SUPFAM" id="SSF56645">
    <property type="entry name" value="Acyl-CoA dehydrogenase NM domain-like"/>
    <property type="match status" value="1"/>
</dbReference>
<keyword evidence="3" id="KW-0285">Flavoprotein</keyword>
<gene>
    <name evidence="6" type="ORF">GCM10023082_22510</name>
</gene>
<feature type="domain" description="Acyl-CoA dehydrogenase/oxidase C-terminal" evidence="5">
    <location>
        <begin position="192"/>
        <end position="314"/>
    </location>
</feature>
<dbReference type="InterPro" id="IPR036250">
    <property type="entry name" value="AcylCo_DH-like_C"/>
</dbReference>
<comment type="cofactor">
    <cofactor evidence="1">
        <name>FAD</name>
        <dbReference type="ChEBI" id="CHEBI:57692"/>
    </cofactor>
</comment>
<evidence type="ECO:0000256" key="2">
    <source>
        <dbReference type="ARBA" id="ARBA00009347"/>
    </source>
</evidence>
<organism evidence="6 7">
    <name type="scientific">Streptomyces tremellae</name>
    <dbReference type="NCBI Taxonomy" id="1124239"/>
    <lineage>
        <taxon>Bacteria</taxon>
        <taxon>Bacillati</taxon>
        <taxon>Actinomycetota</taxon>
        <taxon>Actinomycetes</taxon>
        <taxon>Kitasatosporales</taxon>
        <taxon>Streptomycetaceae</taxon>
        <taxon>Streptomyces</taxon>
    </lineage>
</organism>
<accession>A0ABP7ESN6</accession>
<dbReference type="EMBL" id="BAABEP010000011">
    <property type="protein sequence ID" value="GAA3723905.1"/>
    <property type="molecule type" value="Genomic_DNA"/>
</dbReference>
<evidence type="ECO:0000259" key="5">
    <source>
        <dbReference type="Pfam" id="PF00441"/>
    </source>
</evidence>
<evidence type="ECO:0000313" key="6">
    <source>
        <dbReference type="EMBL" id="GAA3723905.1"/>
    </source>
</evidence>
<evidence type="ECO:0000313" key="7">
    <source>
        <dbReference type="Proteomes" id="UP001499884"/>
    </source>
</evidence>
<dbReference type="Proteomes" id="UP001499884">
    <property type="component" value="Unassembled WGS sequence"/>
</dbReference>
<dbReference type="SUPFAM" id="SSF47203">
    <property type="entry name" value="Acyl-CoA dehydrogenase C-terminal domain-like"/>
    <property type="match status" value="1"/>
</dbReference>
<evidence type="ECO:0000256" key="4">
    <source>
        <dbReference type="ARBA" id="ARBA00022827"/>
    </source>
</evidence>
<keyword evidence="7" id="KW-1185">Reference proteome</keyword>
<reference evidence="7" key="1">
    <citation type="journal article" date="2019" name="Int. J. Syst. Evol. Microbiol.">
        <title>The Global Catalogue of Microorganisms (GCM) 10K type strain sequencing project: providing services to taxonomists for standard genome sequencing and annotation.</title>
        <authorList>
            <consortium name="The Broad Institute Genomics Platform"/>
            <consortium name="The Broad Institute Genome Sequencing Center for Infectious Disease"/>
            <person name="Wu L."/>
            <person name="Ma J."/>
        </authorList>
    </citation>
    <scope>NUCLEOTIDE SEQUENCE [LARGE SCALE GENOMIC DNA]</scope>
    <source>
        <strain evidence="7">JCM 30846</strain>
    </source>
</reference>
<dbReference type="InterPro" id="IPR009100">
    <property type="entry name" value="AcylCoA_DH/oxidase_NM_dom_sf"/>
</dbReference>
<dbReference type="Gene3D" id="1.10.540.10">
    <property type="entry name" value="Acyl-CoA dehydrogenase/oxidase, N-terminal domain"/>
    <property type="match status" value="1"/>
</dbReference>
<dbReference type="Pfam" id="PF00441">
    <property type="entry name" value="Acyl-CoA_dh_1"/>
    <property type="match status" value="1"/>
</dbReference>
<dbReference type="Gene3D" id="1.20.140.10">
    <property type="entry name" value="Butyryl-CoA Dehydrogenase, subunit A, domain 3"/>
    <property type="match status" value="1"/>
</dbReference>
<dbReference type="InterPro" id="IPR009075">
    <property type="entry name" value="AcylCo_DH/oxidase_C"/>
</dbReference>
<protein>
    <submittedName>
        <fullName evidence="6">Acyl-CoA dehydrogenase family protein</fullName>
    </submittedName>
</protein>
<evidence type="ECO:0000256" key="3">
    <source>
        <dbReference type="ARBA" id="ARBA00022630"/>
    </source>
</evidence>
<proteinExistence type="inferred from homology"/>
<dbReference type="PANTHER" id="PTHR43884:SF12">
    <property type="entry name" value="ISOVALERYL-COA DEHYDROGENASE, MITOCHONDRIAL-RELATED"/>
    <property type="match status" value="1"/>
</dbReference>
<comment type="caution">
    <text evidence="6">The sequence shown here is derived from an EMBL/GenBank/DDBJ whole genome shotgun (WGS) entry which is preliminary data.</text>
</comment>
<sequence length="341" mass="35910">MDLRIDPLQTRLAEAVDTALTRTGDVYAELAAIGVPVLGAPQSLGGLGLGLSADIVVNARLGHGLEPLGAYRETVLVLELLEETGVAEPLLKEVLKGQRHATTAGVHTGTGLRVDAEGRLWGDSEHLPAGDFGLVVARATAHDGTTRPYVVSQDPATCAVEAGSLLRLPTVRLHFGGARAEALDLPAERWSRALDAARVRQAAVLLGLADRALAVARSHVNRRVQYGSPLVNLQTVSHGLARLVGESDGWRLLLHEVAWHRDQGRENPADAARLLAVAAEHALLCTRKALQLHGVRGMLAHSTAATAYRLASVEAARMGAPAALWDGATPHPAAPGLTSSR</sequence>
<name>A0ABP7ESN6_9ACTN</name>
<keyword evidence="4" id="KW-0274">FAD</keyword>
<dbReference type="RefSeq" id="WP_345644764.1">
    <property type="nucleotide sequence ID" value="NZ_BAABEP010000011.1"/>
</dbReference>